<keyword evidence="3" id="KW-1185">Reference proteome</keyword>
<protein>
    <recommendedName>
        <fullName evidence="4">Bacterial Ig domain-containing protein</fullName>
    </recommendedName>
</protein>
<dbReference type="EMBL" id="ATCL01000014">
    <property type="protein sequence ID" value="ERG67749.1"/>
    <property type="molecule type" value="Genomic_DNA"/>
</dbReference>
<evidence type="ECO:0000313" key="3">
    <source>
        <dbReference type="Proteomes" id="UP000016464"/>
    </source>
</evidence>
<feature type="chain" id="PRO_5004617439" description="Bacterial Ig domain-containing protein" evidence="1">
    <location>
        <begin position="26"/>
        <end position="531"/>
    </location>
</feature>
<evidence type="ECO:0000313" key="2">
    <source>
        <dbReference type="EMBL" id="ERG67749.1"/>
    </source>
</evidence>
<dbReference type="AlphaFoldDB" id="U1LYG8"/>
<organism evidence="2 3">
    <name type="scientific">Exiguobacterium chiriqhucha RW-2</name>
    <dbReference type="NCBI Taxonomy" id="1345023"/>
    <lineage>
        <taxon>Bacteria</taxon>
        <taxon>Bacillati</taxon>
        <taxon>Bacillota</taxon>
        <taxon>Bacilli</taxon>
        <taxon>Bacillales</taxon>
        <taxon>Bacillales Family XII. Incertae Sedis</taxon>
        <taxon>Exiguobacterium</taxon>
    </lineage>
</organism>
<proteinExistence type="predicted"/>
<accession>U1LYG8</accession>
<feature type="signal peptide" evidence="1">
    <location>
        <begin position="1"/>
        <end position="25"/>
    </location>
</feature>
<name>U1LYG8_9BACL</name>
<gene>
    <name evidence="2" type="ORF">M467_10700</name>
</gene>
<comment type="caution">
    <text evidence="2">The sequence shown here is derived from an EMBL/GenBank/DDBJ whole genome shotgun (WGS) entry which is preliminary data.</text>
</comment>
<reference evidence="2 3" key="1">
    <citation type="journal article" date="2013" name="Genome Announc.">
        <title>Draft Genome Sequence of Exiguobacterium pavilionensis Strain RW-2, with Wide Thermal, Salinity, and pH Tolerance, Isolated from Modern Freshwater Microbialites.</title>
        <authorList>
            <person name="White R.A.III."/>
            <person name="Grassa C.J."/>
            <person name="Suttle C.A."/>
        </authorList>
    </citation>
    <scope>NUCLEOTIDE SEQUENCE [LARGE SCALE GENOMIC DNA]</scope>
    <source>
        <strain evidence="2 3">RW-2</strain>
    </source>
</reference>
<dbReference type="PATRIC" id="fig|1345023.5.peg.1149"/>
<evidence type="ECO:0008006" key="4">
    <source>
        <dbReference type="Google" id="ProtNLM"/>
    </source>
</evidence>
<dbReference type="RefSeq" id="WP_021066314.1">
    <property type="nucleotide sequence ID" value="NZ_ATCL01000014.1"/>
</dbReference>
<dbReference type="Proteomes" id="UP000016464">
    <property type="component" value="Unassembled WGS sequence"/>
</dbReference>
<evidence type="ECO:0000256" key="1">
    <source>
        <dbReference type="SAM" id="SignalP"/>
    </source>
</evidence>
<sequence>MKFIQKTALFAVSSMLILTPTQANAYSPDEALNFNNDSYPFSFTSTTKDTDLRPHYVKQEVILNVKGNDQFYESTYGKLAHHLTYIDRAGKTRHKVKAATRGRSAYKFTLPSLPSGGQIHHSLQSHDYGLRIDMIDRATSSSFKSHSTVAPPNQLWKDKEHLFVDYKGDGILLQYVDAKGKTIDSNVVQVLPMKDYKDIGYYPLTQQPKQAVSVRVWTYKGKYRSTKPQTISLFNHHQSFKQHAELTIDNKAKWSNELLGQLHWFSSEVDRQKEFIQYELYMGKTTKVSSGAPYLTHTKYLGATKMKKDDRYQFSLKTLQRFDSPYDAIYLVAKTTKGKVLVSTLSDGVRSDEFDNYKLPRPLVSIDFDRSAYSFFPTIDTRTVTVRTYPKDANVSVWSEYADGKLIKSVNGYHTFSFTKPLKRFEEYGVFVEKDGYATYQYNSLVGDGDAVRPTTPTVSTFTKTSISGSAKPGSMLYVVNSKGQGVHFERIEDNGRFKIRFNRSLPAGTYTILSYSEGVTTTSSVKRTLK</sequence>
<keyword evidence="1" id="KW-0732">Signal</keyword>